<dbReference type="AlphaFoldDB" id="A0AAE0Y9I5"/>
<gene>
    <name evidence="2" type="ORF">RRG08_058182</name>
</gene>
<evidence type="ECO:0000313" key="3">
    <source>
        <dbReference type="Proteomes" id="UP001283361"/>
    </source>
</evidence>
<keyword evidence="1" id="KW-0472">Membrane</keyword>
<keyword evidence="1" id="KW-0812">Transmembrane</keyword>
<comment type="caution">
    <text evidence="2">The sequence shown here is derived from an EMBL/GenBank/DDBJ whole genome shotgun (WGS) entry which is preliminary data.</text>
</comment>
<keyword evidence="3" id="KW-1185">Reference proteome</keyword>
<dbReference type="EMBL" id="JAWDGP010006732">
    <property type="protein sequence ID" value="KAK3736210.1"/>
    <property type="molecule type" value="Genomic_DNA"/>
</dbReference>
<name>A0AAE0Y9I5_9GAST</name>
<reference evidence="2" key="1">
    <citation type="journal article" date="2023" name="G3 (Bethesda)">
        <title>A reference genome for the long-term kleptoplast-retaining sea slug Elysia crispata morphotype clarki.</title>
        <authorList>
            <person name="Eastman K.E."/>
            <person name="Pendleton A.L."/>
            <person name="Shaikh M.A."/>
            <person name="Suttiyut T."/>
            <person name="Ogas R."/>
            <person name="Tomko P."/>
            <person name="Gavelis G."/>
            <person name="Widhalm J.R."/>
            <person name="Wisecaver J.H."/>
        </authorList>
    </citation>
    <scope>NUCLEOTIDE SEQUENCE</scope>
    <source>
        <strain evidence="2">ECLA1</strain>
    </source>
</reference>
<evidence type="ECO:0000256" key="1">
    <source>
        <dbReference type="SAM" id="Phobius"/>
    </source>
</evidence>
<sequence>MTQLCLVYDELSIPNSAGRQTEAREFWERLKSEESVFDHCRRYVRPPFISLTSYGCTIHQPPVTGSDMRRPVVDSTQNAARQVKEVSKGAGGVIHPCRSVSGSLELLSLRSETSGFSCVAYWDIVMISLGAELGVSLLIVLTDVRMLHIRGTTWPLRSLARPGSLLSAPPCRTELVG</sequence>
<evidence type="ECO:0000313" key="2">
    <source>
        <dbReference type="EMBL" id="KAK3736210.1"/>
    </source>
</evidence>
<proteinExistence type="predicted"/>
<accession>A0AAE0Y9I5</accession>
<feature type="transmembrane region" description="Helical" evidence="1">
    <location>
        <begin position="119"/>
        <end position="141"/>
    </location>
</feature>
<keyword evidence="1" id="KW-1133">Transmembrane helix</keyword>
<organism evidence="2 3">
    <name type="scientific">Elysia crispata</name>
    <name type="common">lettuce slug</name>
    <dbReference type="NCBI Taxonomy" id="231223"/>
    <lineage>
        <taxon>Eukaryota</taxon>
        <taxon>Metazoa</taxon>
        <taxon>Spiralia</taxon>
        <taxon>Lophotrochozoa</taxon>
        <taxon>Mollusca</taxon>
        <taxon>Gastropoda</taxon>
        <taxon>Heterobranchia</taxon>
        <taxon>Euthyneura</taxon>
        <taxon>Panpulmonata</taxon>
        <taxon>Sacoglossa</taxon>
        <taxon>Placobranchoidea</taxon>
        <taxon>Plakobranchidae</taxon>
        <taxon>Elysia</taxon>
    </lineage>
</organism>
<dbReference type="Proteomes" id="UP001283361">
    <property type="component" value="Unassembled WGS sequence"/>
</dbReference>
<protein>
    <submittedName>
        <fullName evidence="2">Uncharacterized protein</fullName>
    </submittedName>
</protein>